<organism evidence="2 3">
    <name type="scientific">Paramormyrops kingsleyae</name>
    <dbReference type="NCBI Taxonomy" id="1676925"/>
    <lineage>
        <taxon>Eukaryota</taxon>
        <taxon>Metazoa</taxon>
        <taxon>Chordata</taxon>
        <taxon>Craniata</taxon>
        <taxon>Vertebrata</taxon>
        <taxon>Euteleostomi</taxon>
        <taxon>Actinopterygii</taxon>
        <taxon>Neopterygii</taxon>
        <taxon>Teleostei</taxon>
        <taxon>Osteoglossocephala</taxon>
        <taxon>Osteoglossomorpha</taxon>
        <taxon>Osteoglossiformes</taxon>
        <taxon>Mormyridae</taxon>
        <taxon>Paramormyrops</taxon>
    </lineage>
</organism>
<sequence>MSPRTWKDNWCDSSQDNSVLISLSSTQSSPRISKSWVFPVAVLASAIFISVFIGLAAKGRLIYRYLASYRHTLLPEVDEMDDDGFIEDNYIQDCERERAHLSI</sequence>
<dbReference type="Proteomes" id="UP000261540">
    <property type="component" value="Unplaced"/>
</dbReference>
<dbReference type="Ensembl" id="ENSPKIT00000012059.1">
    <property type="protein sequence ID" value="ENSPKIP00000031218.1"/>
    <property type="gene ID" value="ENSPKIG00000011775.1"/>
</dbReference>
<reference evidence="2" key="2">
    <citation type="submission" date="2025-09" db="UniProtKB">
        <authorList>
            <consortium name="Ensembl"/>
        </authorList>
    </citation>
    <scope>IDENTIFICATION</scope>
</reference>
<dbReference type="PANTHER" id="PTHR31450:SF3">
    <property type="entry name" value="TYPE III ENDOSOME MEMBRANE PROTEIN TEMP"/>
    <property type="match status" value="1"/>
</dbReference>
<reference evidence="2" key="1">
    <citation type="submission" date="2025-08" db="UniProtKB">
        <authorList>
            <consortium name="Ensembl"/>
        </authorList>
    </citation>
    <scope>IDENTIFICATION</scope>
</reference>
<dbReference type="PANTHER" id="PTHR31450">
    <property type="entry name" value="LEUCINE-RICH REPEAT-CONTAINING PROTEIN 19 LRRC19 FAMILY MEMBER"/>
    <property type="match status" value="1"/>
</dbReference>
<protein>
    <submittedName>
        <fullName evidence="2">Uncharacterized protein</fullName>
    </submittedName>
</protein>
<keyword evidence="3" id="KW-1185">Reference proteome</keyword>
<keyword evidence="1" id="KW-1133">Transmembrane helix</keyword>
<keyword evidence="1" id="KW-0812">Transmembrane</keyword>
<keyword evidence="1" id="KW-0472">Membrane</keyword>
<name>A0A3B3SLJ6_9TELE</name>
<proteinExistence type="predicted"/>
<dbReference type="GeneTree" id="ENSGT01030000234931"/>
<evidence type="ECO:0000313" key="3">
    <source>
        <dbReference type="Proteomes" id="UP000261540"/>
    </source>
</evidence>
<feature type="transmembrane region" description="Helical" evidence="1">
    <location>
        <begin position="36"/>
        <end position="57"/>
    </location>
</feature>
<dbReference type="AlphaFoldDB" id="A0A3B3SLJ6"/>
<evidence type="ECO:0000313" key="2">
    <source>
        <dbReference type="Ensembl" id="ENSPKIP00000031218.1"/>
    </source>
</evidence>
<evidence type="ECO:0000256" key="1">
    <source>
        <dbReference type="SAM" id="Phobius"/>
    </source>
</evidence>
<accession>A0A3B3SLJ6</accession>